<dbReference type="AlphaFoldDB" id="A0A6C0M0Y4"/>
<protein>
    <submittedName>
        <fullName evidence="1">Uncharacterized protein</fullName>
    </submittedName>
</protein>
<organism evidence="1">
    <name type="scientific">viral metagenome</name>
    <dbReference type="NCBI Taxonomy" id="1070528"/>
    <lineage>
        <taxon>unclassified sequences</taxon>
        <taxon>metagenomes</taxon>
        <taxon>organismal metagenomes</taxon>
    </lineage>
</organism>
<dbReference type="EMBL" id="MN740609">
    <property type="protein sequence ID" value="QHU35484.1"/>
    <property type="molecule type" value="Genomic_DNA"/>
</dbReference>
<evidence type="ECO:0000313" key="1">
    <source>
        <dbReference type="EMBL" id="QHU35484.1"/>
    </source>
</evidence>
<proteinExistence type="predicted"/>
<name>A0A6C0M0Y4_9ZZZZ</name>
<dbReference type="SUPFAM" id="SSF53098">
    <property type="entry name" value="Ribonuclease H-like"/>
    <property type="match status" value="1"/>
</dbReference>
<sequence length="263" mass="30314">MDTYADGVVRIASFDIGRRNFAFYTEDAGVATIKTLHDKYHCLPKKYQRKAKGVMNEHVDAMLTEMYTHSHGVENGYGVFDFTEESDRSLTIRVRSKLQELLRSYMWLWETCDMIVIEQQFFNPRCTHKGKDKDQGANVDAIKLGETCLSWFVDTFYPFKHIEYFGSMWKTTTLGAPQSVYKTATRGKDRGVSKWVPMSKSDRKAWSIEKAMAISELRKDDAMAGMFRNGVRGMRKRGGHKMDDIADCLVQCQAYKFRKLIVG</sequence>
<reference evidence="1" key="1">
    <citation type="journal article" date="2020" name="Nature">
        <title>Giant virus diversity and host interactions through global metagenomics.</title>
        <authorList>
            <person name="Schulz F."/>
            <person name="Roux S."/>
            <person name="Paez-Espino D."/>
            <person name="Jungbluth S."/>
            <person name="Walsh D.A."/>
            <person name="Denef V.J."/>
            <person name="McMahon K.D."/>
            <person name="Konstantinidis K.T."/>
            <person name="Eloe-Fadrosh E.A."/>
            <person name="Kyrpides N.C."/>
            <person name="Woyke T."/>
        </authorList>
    </citation>
    <scope>NUCLEOTIDE SEQUENCE</scope>
    <source>
        <strain evidence="1">GVMAG-S-1029409-49</strain>
    </source>
</reference>
<dbReference type="InterPro" id="IPR012337">
    <property type="entry name" value="RNaseH-like_sf"/>
</dbReference>
<accession>A0A6C0M0Y4</accession>